<proteinExistence type="predicted"/>
<accession>A0A2Z6MC92</accession>
<gene>
    <name evidence="1" type="ORF">TSUD_385050</name>
</gene>
<name>A0A2Z6MC92_TRISU</name>
<dbReference type="Proteomes" id="UP000242715">
    <property type="component" value="Unassembled WGS sequence"/>
</dbReference>
<dbReference type="AlphaFoldDB" id="A0A2Z6MC92"/>
<sequence length="104" mass="12006">MKVKQILNTPLIAPTAEDIISWKYTMDDNYTIRSGYNAQIEWAISSSQQSQTSSNYLEGAHIWNKLWQIEAPPKQIYLLRRILHNVIPVTTNLLTKDWYGSALP</sequence>
<reference evidence="2" key="1">
    <citation type="journal article" date="2017" name="Front. Plant Sci.">
        <title>Climate Clever Clovers: New Paradigm to Reduce the Environmental Footprint of Ruminants by Breeding Low Methanogenic Forages Utilizing Haplotype Variation.</title>
        <authorList>
            <person name="Kaur P."/>
            <person name="Appels R."/>
            <person name="Bayer P.E."/>
            <person name="Keeble-Gagnere G."/>
            <person name="Wang J."/>
            <person name="Hirakawa H."/>
            <person name="Shirasawa K."/>
            <person name="Vercoe P."/>
            <person name="Stefanova K."/>
            <person name="Durmic Z."/>
            <person name="Nichols P."/>
            <person name="Revell C."/>
            <person name="Isobe S.N."/>
            <person name="Edwards D."/>
            <person name="Erskine W."/>
        </authorList>
    </citation>
    <scope>NUCLEOTIDE SEQUENCE [LARGE SCALE GENOMIC DNA]</scope>
    <source>
        <strain evidence="2">cv. Daliak</strain>
    </source>
</reference>
<evidence type="ECO:0000313" key="2">
    <source>
        <dbReference type="Proteomes" id="UP000242715"/>
    </source>
</evidence>
<dbReference type="OrthoDB" id="1001780at2759"/>
<evidence type="ECO:0008006" key="3">
    <source>
        <dbReference type="Google" id="ProtNLM"/>
    </source>
</evidence>
<protein>
    <recommendedName>
        <fullName evidence="3">Reverse transcriptase zinc-binding domain-containing protein</fullName>
    </recommendedName>
</protein>
<organism evidence="1 2">
    <name type="scientific">Trifolium subterraneum</name>
    <name type="common">Subterranean clover</name>
    <dbReference type="NCBI Taxonomy" id="3900"/>
    <lineage>
        <taxon>Eukaryota</taxon>
        <taxon>Viridiplantae</taxon>
        <taxon>Streptophyta</taxon>
        <taxon>Embryophyta</taxon>
        <taxon>Tracheophyta</taxon>
        <taxon>Spermatophyta</taxon>
        <taxon>Magnoliopsida</taxon>
        <taxon>eudicotyledons</taxon>
        <taxon>Gunneridae</taxon>
        <taxon>Pentapetalae</taxon>
        <taxon>rosids</taxon>
        <taxon>fabids</taxon>
        <taxon>Fabales</taxon>
        <taxon>Fabaceae</taxon>
        <taxon>Papilionoideae</taxon>
        <taxon>50 kb inversion clade</taxon>
        <taxon>NPAAA clade</taxon>
        <taxon>Hologalegina</taxon>
        <taxon>IRL clade</taxon>
        <taxon>Trifolieae</taxon>
        <taxon>Trifolium</taxon>
    </lineage>
</organism>
<keyword evidence="2" id="KW-1185">Reference proteome</keyword>
<evidence type="ECO:0000313" key="1">
    <source>
        <dbReference type="EMBL" id="GAU30284.1"/>
    </source>
</evidence>
<dbReference type="EMBL" id="DF973422">
    <property type="protein sequence ID" value="GAU30284.1"/>
    <property type="molecule type" value="Genomic_DNA"/>
</dbReference>